<dbReference type="SMART" id="SM00062">
    <property type="entry name" value="PBPb"/>
    <property type="match status" value="1"/>
</dbReference>
<accession>F3UV11</accession>
<feature type="transmembrane region" description="Helical" evidence="2">
    <location>
        <begin position="28"/>
        <end position="45"/>
    </location>
</feature>
<dbReference type="Proteomes" id="UP000006459">
    <property type="component" value="Unassembled WGS sequence"/>
</dbReference>
<dbReference type="AlphaFoldDB" id="F3UV11"/>
<sequence length="312" mass="34538">MAALWYLCVFFTFPYLIKESLMKLSKTIFALTTLTLAFFLVACGGSSKKDAGNKDAASSKTVKARSLEEIKKSGKLRIAVFSDKKPFGYVDNNGKYQGYDIYLGDQLAKDLGVKPEYVPVDAANRAEYLISNKVDITLANFTVTDERKKQVDFALPYMKVSLGVVSPKGSVITKPEQLEGKTLIITKGTTAETYFEKNYPNIKLQKYDQYSDAYQALLDGRGDAFSTDNTEVLAWALENKGFEVGITSLGNPDTIAPAVQKGNTELLNYINDEIKKLGKENFFHKAYEETLHPTYGEAAKADDLVVEGGEVK</sequence>
<gene>
    <name evidence="4" type="primary">cjaA</name>
    <name evidence="4" type="ORF">HMPREF9380_0354</name>
</gene>
<comment type="caution">
    <text evidence="4">The sequence shown here is derived from an EMBL/GenBank/DDBJ whole genome shotgun (WGS) entry which is preliminary data.</text>
</comment>
<name>F3UV11_STRSA</name>
<dbReference type="PATRIC" id="fig|888808.3.peg.343"/>
<dbReference type="SUPFAM" id="SSF53850">
    <property type="entry name" value="Periplasmic binding protein-like II"/>
    <property type="match status" value="1"/>
</dbReference>
<dbReference type="EMBL" id="AFFO01000003">
    <property type="protein sequence ID" value="EGJ40979.1"/>
    <property type="molecule type" value="Genomic_DNA"/>
</dbReference>
<dbReference type="CDD" id="cd13694">
    <property type="entry name" value="PBP2_Cysteine"/>
    <property type="match status" value="1"/>
</dbReference>
<dbReference type="Pfam" id="PF00497">
    <property type="entry name" value="SBP_bac_3"/>
    <property type="match status" value="1"/>
</dbReference>
<evidence type="ECO:0000256" key="1">
    <source>
        <dbReference type="ARBA" id="ARBA00022729"/>
    </source>
</evidence>
<keyword evidence="2" id="KW-0472">Membrane</keyword>
<evidence type="ECO:0000313" key="5">
    <source>
        <dbReference type="Proteomes" id="UP000006459"/>
    </source>
</evidence>
<organism evidence="4 5">
    <name type="scientific">Streptococcus sanguinis SK49</name>
    <dbReference type="NCBI Taxonomy" id="888808"/>
    <lineage>
        <taxon>Bacteria</taxon>
        <taxon>Bacillati</taxon>
        <taxon>Bacillota</taxon>
        <taxon>Bacilli</taxon>
        <taxon>Lactobacillales</taxon>
        <taxon>Streptococcaceae</taxon>
        <taxon>Streptococcus</taxon>
    </lineage>
</organism>
<dbReference type="PANTHER" id="PTHR35936">
    <property type="entry name" value="MEMBRANE-BOUND LYTIC MUREIN TRANSGLYCOSYLASE F"/>
    <property type="match status" value="1"/>
</dbReference>
<keyword evidence="1" id="KW-0732">Signal</keyword>
<feature type="domain" description="Solute-binding protein family 3/N-terminal" evidence="3">
    <location>
        <begin position="75"/>
        <end position="293"/>
    </location>
</feature>
<evidence type="ECO:0000313" key="4">
    <source>
        <dbReference type="EMBL" id="EGJ40979.1"/>
    </source>
</evidence>
<dbReference type="HOGENOM" id="CLU_019602_18_4_9"/>
<evidence type="ECO:0000256" key="2">
    <source>
        <dbReference type="SAM" id="Phobius"/>
    </source>
</evidence>
<dbReference type="Gene3D" id="3.40.190.10">
    <property type="entry name" value="Periplasmic binding protein-like II"/>
    <property type="match status" value="2"/>
</dbReference>
<dbReference type="eggNOG" id="COG0834">
    <property type="taxonomic scope" value="Bacteria"/>
</dbReference>
<dbReference type="PANTHER" id="PTHR35936:SF17">
    <property type="entry name" value="ARGININE-BINDING EXTRACELLULAR PROTEIN ARTP"/>
    <property type="match status" value="1"/>
</dbReference>
<evidence type="ECO:0000259" key="3">
    <source>
        <dbReference type="SMART" id="SM00062"/>
    </source>
</evidence>
<protein>
    <submittedName>
        <fullName evidence="4">Amino acid ABC superfamily ATP binding cassette transporter, binding protein</fullName>
    </submittedName>
</protein>
<proteinExistence type="predicted"/>
<keyword evidence="2" id="KW-0812">Transmembrane</keyword>
<dbReference type="InterPro" id="IPR001638">
    <property type="entry name" value="Solute-binding_3/MltF_N"/>
</dbReference>
<reference evidence="4 5" key="1">
    <citation type="submission" date="2011-03" db="EMBL/GenBank/DDBJ databases">
        <authorList>
            <person name="Muzny D."/>
            <person name="Qin X."/>
            <person name="Deng J."/>
            <person name="Jiang H."/>
            <person name="Liu Y."/>
            <person name="Qu J."/>
            <person name="Song X.-Z."/>
            <person name="Zhang L."/>
            <person name="Thornton R."/>
            <person name="Coyle M."/>
            <person name="Francisco L."/>
            <person name="Jackson L."/>
            <person name="Javaid M."/>
            <person name="Korchina V."/>
            <person name="Kovar C."/>
            <person name="Mata R."/>
            <person name="Mathew T."/>
            <person name="Ngo R."/>
            <person name="Nguyen L."/>
            <person name="Nguyen N."/>
            <person name="Okwuonu G."/>
            <person name="Ongeri F."/>
            <person name="Pham C."/>
            <person name="Simmons D."/>
            <person name="Wilczek-Boney K."/>
            <person name="Hale W."/>
            <person name="Jakkamsetti A."/>
            <person name="Pham P."/>
            <person name="Ruth R."/>
            <person name="San Lucas F."/>
            <person name="Warren J."/>
            <person name="Zhang J."/>
            <person name="Zhao Z."/>
            <person name="Zhou C."/>
            <person name="Zhu D."/>
            <person name="Lee S."/>
            <person name="Bess C."/>
            <person name="Blankenburg K."/>
            <person name="Forbes L."/>
            <person name="Fu Q."/>
            <person name="Gubbala S."/>
            <person name="Hirani K."/>
            <person name="Jayaseelan J.C."/>
            <person name="Lara F."/>
            <person name="Munidasa M."/>
            <person name="Palculict T."/>
            <person name="Patil S."/>
            <person name="Pu L.-L."/>
            <person name="Saada N."/>
            <person name="Tang L."/>
            <person name="Weissenberger G."/>
            <person name="Zhu Y."/>
            <person name="Hemphill L."/>
            <person name="Shang Y."/>
            <person name="Youmans B."/>
            <person name="Ayvaz T."/>
            <person name="Ross M."/>
            <person name="Santibanez J."/>
            <person name="Aqrawi P."/>
            <person name="Gross S."/>
            <person name="Joshi V."/>
            <person name="Fowler G."/>
            <person name="Nazareth L."/>
            <person name="Reid J."/>
            <person name="Worley K."/>
            <person name="Petrosino J."/>
            <person name="Highlander S."/>
            <person name="Gibbs R."/>
        </authorList>
    </citation>
    <scope>NUCLEOTIDE SEQUENCE [LARGE SCALE GENOMIC DNA]</scope>
    <source>
        <strain evidence="4 5">SK49</strain>
    </source>
</reference>
<keyword evidence="2" id="KW-1133">Transmembrane helix</keyword>